<sequence>MRTDEVGVNRSLRTGNGEPLRDGKANLEQHALARDDLQTHQQPSGVEEFLSDYRLPPLGLKSDLKFLSKLVMPLGFGLEFGRTNHQFVHQLIQSTNIRHLGCGSTVRGFGCLMLGDGVRFLSQKTYESGQLPKRNCRNAVFCFAFCFFYLNS</sequence>
<accession>A0A4Y7K4M0</accession>
<name>A0A4Y7K4M0_PAPSO</name>
<dbReference type="AlphaFoldDB" id="A0A4Y7K4M0"/>
<protein>
    <submittedName>
        <fullName evidence="2">Uncharacterized protein</fullName>
    </submittedName>
</protein>
<reference evidence="2 3" key="1">
    <citation type="journal article" date="2018" name="Science">
        <title>The opium poppy genome and morphinan production.</title>
        <authorList>
            <person name="Guo L."/>
            <person name="Winzer T."/>
            <person name="Yang X."/>
            <person name="Li Y."/>
            <person name="Ning Z."/>
            <person name="He Z."/>
            <person name="Teodor R."/>
            <person name="Lu Y."/>
            <person name="Bowser T.A."/>
            <person name="Graham I.A."/>
            <person name="Ye K."/>
        </authorList>
    </citation>
    <scope>NUCLEOTIDE SEQUENCE [LARGE SCALE GENOMIC DNA]</scope>
    <source>
        <strain evidence="3">cv. HN1</strain>
        <tissue evidence="2">Leaves</tissue>
    </source>
</reference>
<evidence type="ECO:0000313" key="3">
    <source>
        <dbReference type="Proteomes" id="UP000316621"/>
    </source>
</evidence>
<evidence type="ECO:0000313" key="2">
    <source>
        <dbReference type="EMBL" id="RZC68304.1"/>
    </source>
</evidence>
<gene>
    <name evidence="2" type="ORF">C5167_031560</name>
</gene>
<organism evidence="2 3">
    <name type="scientific">Papaver somniferum</name>
    <name type="common">Opium poppy</name>
    <dbReference type="NCBI Taxonomy" id="3469"/>
    <lineage>
        <taxon>Eukaryota</taxon>
        <taxon>Viridiplantae</taxon>
        <taxon>Streptophyta</taxon>
        <taxon>Embryophyta</taxon>
        <taxon>Tracheophyta</taxon>
        <taxon>Spermatophyta</taxon>
        <taxon>Magnoliopsida</taxon>
        <taxon>Ranunculales</taxon>
        <taxon>Papaveraceae</taxon>
        <taxon>Papaveroideae</taxon>
        <taxon>Papaver</taxon>
    </lineage>
</organism>
<feature type="region of interest" description="Disordered" evidence="1">
    <location>
        <begin position="1"/>
        <end position="22"/>
    </location>
</feature>
<evidence type="ECO:0000256" key="1">
    <source>
        <dbReference type="SAM" id="MobiDB-lite"/>
    </source>
</evidence>
<keyword evidence="3" id="KW-1185">Reference proteome</keyword>
<dbReference type="Gramene" id="RZC68304">
    <property type="protein sequence ID" value="RZC68304"/>
    <property type="gene ID" value="C5167_031560"/>
</dbReference>
<dbReference type="EMBL" id="CM010721">
    <property type="protein sequence ID" value="RZC68304.1"/>
    <property type="molecule type" value="Genomic_DNA"/>
</dbReference>
<proteinExistence type="predicted"/>
<dbReference type="Proteomes" id="UP000316621">
    <property type="component" value="Chromosome 7"/>
</dbReference>